<dbReference type="PANTHER" id="PTHR43685">
    <property type="entry name" value="GLYCOSYLTRANSFERASE"/>
    <property type="match status" value="1"/>
</dbReference>
<dbReference type="InterPro" id="IPR029044">
    <property type="entry name" value="Nucleotide-diphossugar_trans"/>
</dbReference>
<protein>
    <recommendedName>
        <fullName evidence="1">Glycosyltransferase 2-like domain-containing protein</fullName>
    </recommendedName>
</protein>
<sequence>MADVQNGSASAVTVVIATRDRPGQLEEAALAALRQDHPGPLELLVVFDQVPVRELDLGDLPAGRSLRLMANKRTPGLPGGRNTGIGAATGEYIAFCDDDDSWLPGKVTAQLSLLADHPGSFASGTGVEVRSPGGSTVRLVPFEPVELRHLLRDRVFELHPSSVLVRRDRLVAEAGLVDEEIPGGYAEDYDLALRIARIAPIPCVPEPLTIVNWGGSFFAHRFPMIADALEYLLAKHPEFTGEPAGLARVQGQIAFYRAASGSFRAALGWARRALRGNWREPRAYLALLLTTRLVGAERVLRVLNARGRGV</sequence>
<dbReference type="Pfam" id="PF00535">
    <property type="entry name" value="Glycos_transf_2"/>
    <property type="match status" value="1"/>
</dbReference>
<evidence type="ECO:0000313" key="3">
    <source>
        <dbReference type="Proteomes" id="UP001501237"/>
    </source>
</evidence>
<proteinExistence type="predicted"/>
<comment type="caution">
    <text evidence="2">The sequence shown here is derived from an EMBL/GenBank/DDBJ whole genome shotgun (WGS) entry which is preliminary data.</text>
</comment>
<reference evidence="3" key="1">
    <citation type="journal article" date="2019" name="Int. J. Syst. Evol. Microbiol.">
        <title>The Global Catalogue of Microorganisms (GCM) 10K type strain sequencing project: providing services to taxonomists for standard genome sequencing and annotation.</title>
        <authorList>
            <consortium name="The Broad Institute Genomics Platform"/>
            <consortium name="The Broad Institute Genome Sequencing Center for Infectious Disease"/>
            <person name="Wu L."/>
            <person name="Ma J."/>
        </authorList>
    </citation>
    <scope>NUCLEOTIDE SEQUENCE [LARGE SCALE GENOMIC DNA]</scope>
    <source>
        <strain evidence="3">JCM 9377</strain>
    </source>
</reference>
<dbReference type="CDD" id="cd00761">
    <property type="entry name" value="Glyco_tranf_GTA_type"/>
    <property type="match status" value="1"/>
</dbReference>
<organism evidence="2 3">
    <name type="scientific">Actinocorallia longicatena</name>
    <dbReference type="NCBI Taxonomy" id="111803"/>
    <lineage>
        <taxon>Bacteria</taxon>
        <taxon>Bacillati</taxon>
        <taxon>Actinomycetota</taxon>
        <taxon>Actinomycetes</taxon>
        <taxon>Streptosporangiales</taxon>
        <taxon>Thermomonosporaceae</taxon>
        <taxon>Actinocorallia</taxon>
    </lineage>
</organism>
<dbReference type="PANTHER" id="PTHR43685:SF2">
    <property type="entry name" value="GLYCOSYLTRANSFERASE 2-LIKE DOMAIN-CONTAINING PROTEIN"/>
    <property type="match status" value="1"/>
</dbReference>
<dbReference type="Gene3D" id="3.90.550.10">
    <property type="entry name" value="Spore Coat Polysaccharide Biosynthesis Protein SpsA, Chain A"/>
    <property type="match status" value="1"/>
</dbReference>
<accession>A0ABP6Q5A0</accession>
<gene>
    <name evidence="2" type="ORF">GCM10010468_13590</name>
</gene>
<evidence type="ECO:0000313" key="2">
    <source>
        <dbReference type="EMBL" id="GAA3200728.1"/>
    </source>
</evidence>
<dbReference type="InterPro" id="IPR001173">
    <property type="entry name" value="Glyco_trans_2-like"/>
</dbReference>
<dbReference type="SUPFAM" id="SSF53448">
    <property type="entry name" value="Nucleotide-diphospho-sugar transferases"/>
    <property type="match status" value="1"/>
</dbReference>
<evidence type="ECO:0000259" key="1">
    <source>
        <dbReference type="Pfam" id="PF00535"/>
    </source>
</evidence>
<keyword evidence="3" id="KW-1185">Reference proteome</keyword>
<dbReference type="EMBL" id="BAAAUV010000003">
    <property type="protein sequence ID" value="GAA3200728.1"/>
    <property type="molecule type" value="Genomic_DNA"/>
</dbReference>
<name>A0ABP6Q5A0_9ACTN</name>
<dbReference type="Proteomes" id="UP001501237">
    <property type="component" value="Unassembled WGS sequence"/>
</dbReference>
<dbReference type="InterPro" id="IPR050834">
    <property type="entry name" value="Glycosyltransf_2"/>
</dbReference>
<feature type="domain" description="Glycosyltransferase 2-like" evidence="1">
    <location>
        <begin position="13"/>
        <end position="139"/>
    </location>
</feature>